<evidence type="ECO:0000256" key="1">
    <source>
        <dbReference type="ARBA" id="ARBA00022737"/>
    </source>
</evidence>
<comment type="caution">
    <text evidence="3">The sequence shown here is derived from an EMBL/GenBank/DDBJ whole genome shotgun (WGS) entry which is preliminary data.</text>
</comment>
<dbReference type="PANTHER" id="PTHR10039">
    <property type="entry name" value="AMELOGENIN"/>
    <property type="match status" value="1"/>
</dbReference>
<keyword evidence="4" id="KW-1185">Reference proteome</keyword>
<dbReference type="Gene3D" id="3.40.50.300">
    <property type="entry name" value="P-loop containing nucleotide triphosphate hydrolases"/>
    <property type="match status" value="1"/>
</dbReference>
<dbReference type="InterPro" id="IPR027417">
    <property type="entry name" value="P-loop_NTPase"/>
</dbReference>
<dbReference type="EMBL" id="JAACJJ010000059">
    <property type="protein sequence ID" value="KAF5309386.1"/>
    <property type="molecule type" value="Genomic_DNA"/>
</dbReference>
<evidence type="ECO:0000259" key="2">
    <source>
        <dbReference type="PROSITE" id="PS50837"/>
    </source>
</evidence>
<protein>
    <recommendedName>
        <fullName evidence="2">NACHT domain-containing protein</fullName>
    </recommendedName>
</protein>
<dbReference type="InterPro" id="IPR056884">
    <property type="entry name" value="NPHP3-like_N"/>
</dbReference>
<dbReference type="OrthoDB" id="5967843at2759"/>
<dbReference type="PROSITE" id="PS50837">
    <property type="entry name" value="NACHT"/>
    <property type="match status" value="1"/>
</dbReference>
<evidence type="ECO:0000313" key="4">
    <source>
        <dbReference type="Proteomes" id="UP000567179"/>
    </source>
</evidence>
<evidence type="ECO:0000313" key="3">
    <source>
        <dbReference type="EMBL" id="KAF5309386.1"/>
    </source>
</evidence>
<dbReference type="Pfam" id="PF24883">
    <property type="entry name" value="NPHP3_N"/>
    <property type="match status" value="1"/>
</dbReference>
<dbReference type="SUPFAM" id="SSF52540">
    <property type="entry name" value="P-loop containing nucleoside triphosphate hydrolases"/>
    <property type="match status" value="1"/>
</dbReference>
<reference evidence="3 4" key="1">
    <citation type="journal article" date="2020" name="ISME J.">
        <title>Uncovering the hidden diversity of litter-decomposition mechanisms in mushroom-forming fungi.</title>
        <authorList>
            <person name="Floudas D."/>
            <person name="Bentzer J."/>
            <person name="Ahren D."/>
            <person name="Johansson T."/>
            <person name="Persson P."/>
            <person name="Tunlid A."/>
        </authorList>
    </citation>
    <scope>NUCLEOTIDE SEQUENCE [LARGE SCALE GENOMIC DNA]</scope>
    <source>
        <strain evidence="3 4">CBS 101986</strain>
    </source>
</reference>
<name>A0A8H5ER98_9AGAR</name>
<sequence length="397" mass="43887">MFSGAHDVMINGGSFTMGTAHLTIDRRLDRLLEEVAPNAISNAGGRADEVQCYPGTREDVMGRMEKWMDGKDSGKGPGRMLWLSGPAGAGKSAIMQTLAQRCQNRGKHVANFFFFRNDMTRNHAQPLVATLAYQLRAFYPALNNLLGDCLMATPLICKASISEQFRRLISSPIHTVQNSSSIPQPIIIIIDGLDECSNKREQEQVLAALHSLVENDESRFHVVVASRAEPHIAMSVNKLGASVVTISLDDNYQPQDDIRRFVIAKFDEIKQAHCLAHMLDKHWPTPKDIDAIIEKSSGQFIYAATVMRFIESSGASPSLSLLTIQGILLDVNHNPYAQLDAVYSHILSQSHNIKAIKFILGIHFAILMNPTAFSGKVALDFKSLVHYAGYHLSAEDF</sequence>
<proteinExistence type="predicted"/>
<accession>A0A8H5ER98</accession>
<feature type="domain" description="NACHT" evidence="2">
    <location>
        <begin position="79"/>
        <end position="195"/>
    </location>
</feature>
<keyword evidence="1" id="KW-0677">Repeat</keyword>
<dbReference type="AlphaFoldDB" id="A0A8H5ER98"/>
<dbReference type="InterPro" id="IPR007111">
    <property type="entry name" value="NACHT_NTPase"/>
</dbReference>
<gene>
    <name evidence="3" type="ORF">D9619_012290</name>
</gene>
<dbReference type="Proteomes" id="UP000567179">
    <property type="component" value="Unassembled WGS sequence"/>
</dbReference>
<organism evidence="3 4">
    <name type="scientific">Psilocybe cf. subviscida</name>
    <dbReference type="NCBI Taxonomy" id="2480587"/>
    <lineage>
        <taxon>Eukaryota</taxon>
        <taxon>Fungi</taxon>
        <taxon>Dikarya</taxon>
        <taxon>Basidiomycota</taxon>
        <taxon>Agaricomycotina</taxon>
        <taxon>Agaricomycetes</taxon>
        <taxon>Agaricomycetidae</taxon>
        <taxon>Agaricales</taxon>
        <taxon>Agaricineae</taxon>
        <taxon>Strophariaceae</taxon>
        <taxon>Psilocybe</taxon>
    </lineage>
</organism>